<dbReference type="SMART" id="SM00471">
    <property type="entry name" value="HDc"/>
    <property type="match status" value="1"/>
</dbReference>
<dbReference type="InterPro" id="IPR039356">
    <property type="entry name" value="YfbR/HDDC2"/>
</dbReference>
<proteinExistence type="inferred from homology"/>
<comment type="catalytic activity">
    <reaction evidence="1">
        <text>a 2'-deoxyribonucleoside 5'-phosphate + H2O = a 2'-deoxyribonucleoside + phosphate</text>
        <dbReference type="Rhea" id="RHEA:36167"/>
        <dbReference type="ChEBI" id="CHEBI:15377"/>
        <dbReference type="ChEBI" id="CHEBI:18274"/>
        <dbReference type="ChEBI" id="CHEBI:43474"/>
        <dbReference type="ChEBI" id="CHEBI:65317"/>
        <dbReference type="EC" id="3.1.3.89"/>
    </reaction>
</comment>
<dbReference type="EMBL" id="LPNM01000007">
    <property type="protein sequence ID" value="OEJ85023.1"/>
    <property type="molecule type" value="Genomic_DNA"/>
</dbReference>
<evidence type="ECO:0000256" key="12">
    <source>
        <dbReference type="ARBA" id="ARBA00023285"/>
    </source>
</evidence>
<dbReference type="FunFam" id="1.10.3210.10:FF:000011">
    <property type="entry name" value="HD domain-containing protein 2"/>
    <property type="match status" value="1"/>
</dbReference>
<evidence type="ECO:0000256" key="3">
    <source>
        <dbReference type="ARBA" id="ARBA00001941"/>
    </source>
</evidence>
<dbReference type="SUPFAM" id="SSF109604">
    <property type="entry name" value="HD-domain/PDEase-like"/>
    <property type="match status" value="1"/>
</dbReference>
<dbReference type="InterPro" id="IPR006674">
    <property type="entry name" value="HD_domain"/>
</dbReference>
<dbReference type="PANTHER" id="PTHR11845">
    <property type="entry name" value="5'-DEOXYNUCLEOTIDASE HDDC2"/>
    <property type="match status" value="1"/>
</dbReference>
<dbReference type="EC" id="3.1.3.89" evidence="8"/>
<dbReference type="OrthoDB" id="10254258at2759"/>
<keyword evidence="15" id="KW-1185">Reference proteome</keyword>
<dbReference type="PROSITE" id="PS51831">
    <property type="entry name" value="HD"/>
    <property type="match status" value="1"/>
</dbReference>
<evidence type="ECO:0000256" key="4">
    <source>
        <dbReference type="ARBA" id="ARBA00001946"/>
    </source>
</evidence>
<comment type="subunit">
    <text evidence="7">Homodimer.</text>
</comment>
<comment type="function">
    <text evidence="5">Catalyzes the dephosphorylation of the nucleoside 5'-monophosphates deoxyadenosine monophosphate (dAMP), deoxycytidine monophosphate (dCMP), deoxyguanosine monophosphate (dGMP) and deoxythymidine monophosphate (dTMP).</text>
</comment>
<dbReference type="PANTHER" id="PTHR11845:SF13">
    <property type="entry name" value="5'-DEOXYNUCLEOTIDASE HDDC2"/>
    <property type="match status" value="1"/>
</dbReference>
<comment type="cofactor">
    <cofactor evidence="3">
        <name>Co(2+)</name>
        <dbReference type="ChEBI" id="CHEBI:48828"/>
    </cofactor>
</comment>
<dbReference type="GO" id="GO:0002953">
    <property type="term" value="F:5'-deoxynucleotidase activity"/>
    <property type="evidence" value="ECO:0007669"/>
    <property type="project" value="UniProtKB-EC"/>
</dbReference>
<evidence type="ECO:0000256" key="6">
    <source>
        <dbReference type="ARBA" id="ARBA00009999"/>
    </source>
</evidence>
<dbReference type="InParanoid" id="A0A1E5REN8"/>
<evidence type="ECO:0000313" key="14">
    <source>
        <dbReference type="EMBL" id="OEJ85023.1"/>
    </source>
</evidence>
<dbReference type="Gene3D" id="1.10.3210.10">
    <property type="entry name" value="Hypothetical protein af1432"/>
    <property type="match status" value="1"/>
</dbReference>
<evidence type="ECO:0000256" key="1">
    <source>
        <dbReference type="ARBA" id="ARBA00001638"/>
    </source>
</evidence>
<reference evidence="15" key="1">
    <citation type="journal article" date="2016" name="Genome Announc.">
        <title>Genome sequences of three species of Hanseniaspora isolated from spontaneous wine fermentations.</title>
        <authorList>
            <person name="Sternes P.R."/>
            <person name="Lee D."/>
            <person name="Kutyna D.R."/>
            <person name="Borneman A.R."/>
        </authorList>
    </citation>
    <scope>NUCLEOTIDE SEQUENCE [LARGE SCALE GENOMIC DNA]</scope>
    <source>
        <strain evidence="15">AWRI3579</strain>
    </source>
</reference>
<sequence>MTTTTWKPEDHIPEEIQESFKNLSSSPSAYVISLLSVVEQLKIQRRTGWVDHNVSPCESISDHMYRMGIAAMLLKTPGVDKAKCTQIALVHDIAESLVGDITPFDPIDKQEKHRRELATIEYLCEKLIKPYNEVAAKEIHENWLAYENISSIEARFVKDLDKFEMLCQCFEYEKRSNGTVDFTSFWSAAASIKTEEVTEWKNELYRQREAFFKSLEESK</sequence>
<protein>
    <recommendedName>
        <fullName evidence="8">5'-deoxynucleotidase</fullName>
        <ecNumber evidence="8">3.1.3.89</ecNumber>
    </recommendedName>
</protein>
<dbReference type="InterPro" id="IPR003607">
    <property type="entry name" value="HD/PDEase_dom"/>
</dbReference>
<dbReference type="Pfam" id="PF13023">
    <property type="entry name" value="HD_3"/>
    <property type="match status" value="1"/>
</dbReference>
<dbReference type="AlphaFoldDB" id="A0A1E5REN8"/>
<dbReference type="STRING" id="56408.A0A1E5REN8"/>
<gene>
    <name evidence="14" type="ORF">AWRI3579_g2045</name>
</gene>
<evidence type="ECO:0000256" key="8">
    <source>
        <dbReference type="ARBA" id="ARBA00012964"/>
    </source>
</evidence>
<name>A0A1E5REN8_9ASCO</name>
<evidence type="ECO:0000256" key="2">
    <source>
        <dbReference type="ARBA" id="ARBA00001936"/>
    </source>
</evidence>
<dbReference type="GO" id="GO:0046872">
    <property type="term" value="F:metal ion binding"/>
    <property type="evidence" value="ECO:0007669"/>
    <property type="project" value="UniProtKB-KW"/>
</dbReference>
<evidence type="ECO:0000313" key="15">
    <source>
        <dbReference type="Proteomes" id="UP000095728"/>
    </source>
</evidence>
<comment type="cofactor">
    <cofactor evidence="4">
        <name>Mg(2+)</name>
        <dbReference type="ChEBI" id="CHEBI:18420"/>
    </cofactor>
</comment>
<evidence type="ECO:0000256" key="11">
    <source>
        <dbReference type="ARBA" id="ARBA00022842"/>
    </source>
</evidence>
<accession>A0A1E5REN8</accession>
<comment type="caution">
    <text evidence="14">The sequence shown here is derived from an EMBL/GenBank/DDBJ whole genome shotgun (WGS) entry which is preliminary data.</text>
</comment>
<keyword evidence="12" id="KW-0170">Cobalt</keyword>
<comment type="cofactor">
    <cofactor evidence="2">
        <name>Mn(2+)</name>
        <dbReference type="ChEBI" id="CHEBI:29035"/>
    </cofactor>
</comment>
<evidence type="ECO:0000256" key="9">
    <source>
        <dbReference type="ARBA" id="ARBA00022723"/>
    </source>
</evidence>
<comment type="similarity">
    <text evidence="6">Belongs to the HDDC2 family.</text>
</comment>
<dbReference type="Proteomes" id="UP000095728">
    <property type="component" value="Unassembled WGS sequence"/>
</dbReference>
<evidence type="ECO:0000256" key="5">
    <source>
        <dbReference type="ARBA" id="ARBA00004074"/>
    </source>
</evidence>
<keyword evidence="10" id="KW-0378">Hydrolase</keyword>
<dbReference type="GO" id="GO:0009159">
    <property type="term" value="P:deoxyribonucleoside monophosphate catabolic process"/>
    <property type="evidence" value="ECO:0007669"/>
    <property type="project" value="UniProtKB-ARBA"/>
</dbReference>
<evidence type="ECO:0000256" key="7">
    <source>
        <dbReference type="ARBA" id="ARBA00011738"/>
    </source>
</evidence>
<dbReference type="GO" id="GO:0005737">
    <property type="term" value="C:cytoplasm"/>
    <property type="evidence" value="ECO:0007669"/>
    <property type="project" value="TreeGrafter"/>
</dbReference>
<keyword evidence="11" id="KW-0460">Magnesium</keyword>
<organism evidence="14 15">
    <name type="scientific">Hanseniaspora osmophila</name>
    <dbReference type="NCBI Taxonomy" id="56408"/>
    <lineage>
        <taxon>Eukaryota</taxon>
        <taxon>Fungi</taxon>
        <taxon>Dikarya</taxon>
        <taxon>Ascomycota</taxon>
        <taxon>Saccharomycotina</taxon>
        <taxon>Saccharomycetes</taxon>
        <taxon>Saccharomycodales</taxon>
        <taxon>Saccharomycodaceae</taxon>
        <taxon>Hanseniaspora</taxon>
    </lineage>
</organism>
<evidence type="ECO:0000256" key="10">
    <source>
        <dbReference type="ARBA" id="ARBA00022801"/>
    </source>
</evidence>
<feature type="domain" description="HD" evidence="13">
    <location>
        <begin position="60"/>
        <end position="166"/>
    </location>
</feature>
<evidence type="ECO:0000259" key="13">
    <source>
        <dbReference type="PROSITE" id="PS51831"/>
    </source>
</evidence>
<dbReference type="FunCoup" id="A0A1E5REN8">
    <property type="interactions" value="509"/>
</dbReference>
<keyword evidence="9" id="KW-0479">Metal-binding</keyword>